<evidence type="ECO:0008006" key="4">
    <source>
        <dbReference type="Google" id="ProtNLM"/>
    </source>
</evidence>
<sequence>MRTESIEFQSFMSGEYKSKKRLHPKWITVAKGSIAIPIISSLNGSFAFAATQDTVAPVVASTTKESIIHAFDPLIDLMISVALPIAGIMITGGALMIMLGQKDKGFMLIMNASLGYVLVNLSPLLLSLLESVGKAI</sequence>
<keyword evidence="3" id="KW-1185">Reference proteome</keyword>
<evidence type="ECO:0000313" key="3">
    <source>
        <dbReference type="Proteomes" id="UP001209318"/>
    </source>
</evidence>
<reference evidence="2" key="1">
    <citation type="submission" date="2022-10" db="EMBL/GenBank/DDBJ databases">
        <title>Description of Fervidibacillus gen. nov. in the family Fervidibacillaceae fam. nov. with two species, Fervidibacillus albus sp. nov., and Fervidibacillus halotolerans sp. nov., isolated from tidal flat sediments.</title>
        <authorList>
            <person name="Kwon K.K."/>
            <person name="Yang S.-H."/>
        </authorList>
    </citation>
    <scope>NUCLEOTIDE SEQUENCE</scope>
    <source>
        <strain evidence="2">JCM 19140</strain>
    </source>
</reference>
<feature type="transmembrane region" description="Helical" evidence="1">
    <location>
        <begin position="74"/>
        <end position="99"/>
    </location>
</feature>
<organism evidence="2 3">
    <name type="scientific">Perspicuibacillus lycopersici</name>
    <dbReference type="NCBI Taxonomy" id="1325689"/>
    <lineage>
        <taxon>Bacteria</taxon>
        <taxon>Bacillati</taxon>
        <taxon>Bacillota</taxon>
        <taxon>Bacilli</taxon>
        <taxon>Bacillales</taxon>
        <taxon>Bacillaceae</taxon>
        <taxon>Perspicuibacillus</taxon>
    </lineage>
</organism>
<dbReference type="RefSeq" id="WP_263073293.1">
    <property type="nucleotide sequence ID" value="NZ_JAOUSF010000003.1"/>
</dbReference>
<dbReference type="Proteomes" id="UP001209318">
    <property type="component" value="Unassembled WGS sequence"/>
</dbReference>
<keyword evidence="1" id="KW-0812">Transmembrane</keyword>
<evidence type="ECO:0000256" key="1">
    <source>
        <dbReference type="SAM" id="Phobius"/>
    </source>
</evidence>
<dbReference type="EMBL" id="JAOUSF010000003">
    <property type="protein sequence ID" value="MCU9614058.1"/>
    <property type="molecule type" value="Genomic_DNA"/>
</dbReference>
<proteinExistence type="predicted"/>
<gene>
    <name evidence="2" type="ORF">OEV98_10855</name>
</gene>
<dbReference type="AlphaFoldDB" id="A0AAE3IUY6"/>
<feature type="transmembrane region" description="Helical" evidence="1">
    <location>
        <begin position="105"/>
        <end position="129"/>
    </location>
</feature>
<keyword evidence="1" id="KW-1133">Transmembrane helix</keyword>
<accession>A0AAE3IUY6</accession>
<keyword evidence="1" id="KW-0472">Membrane</keyword>
<protein>
    <recommendedName>
        <fullName evidence="4">TrbC/VirB2 family protein</fullName>
    </recommendedName>
</protein>
<comment type="caution">
    <text evidence="2">The sequence shown here is derived from an EMBL/GenBank/DDBJ whole genome shotgun (WGS) entry which is preliminary data.</text>
</comment>
<name>A0AAE3IUY6_9BACI</name>
<evidence type="ECO:0000313" key="2">
    <source>
        <dbReference type="EMBL" id="MCU9614058.1"/>
    </source>
</evidence>